<feature type="domain" description="Response regulatory" evidence="4">
    <location>
        <begin position="3"/>
        <end position="117"/>
    </location>
</feature>
<dbReference type="SMART" id="SM00448">
    <property type="entry name" value="REC"/>
    <property type="match status" value="1"/>
</dbReference>
<keyword evidence="1 3" id="KW-0597">Phosphoprotein</keyword>
<dbReference type="InterPro" id="IPR011006">
    <property type="entry name" value="CheY-like_superfamily"/>
</dbReference>
<dbReference type="GO" id="GO:0000160">
    <property type="term" value="P:phosphorelay signal transduction system"/>
    <property type="evidence" value="ECO:0007669"/>
    <property type="project" value="UniProtKB-KW"/>
</dbReference>
<organism evidence="5 6">
    <name type="scientific">Bordetella genomosp. 13</name>
    <dbReference type="NCBI Taxonomy" id="463040"/>
    <lineage>
        <taxon>Bacteria</taxon>
        <taxon>Pseudomonadati</taxon>
        <taxon>Pseudomonadota</taxon>
        <taxon>Betaproteobacteria</taxon>
        <taxon>Burkholderiales</taxon>
        <taxon>Alcaligenaceae</taxon>
        <taxon>Bordetella</taxon>
    </lineage>
</organism>
<sequence>MTKILIVDDEPLVAEMLQDRLEAEGFEVVIQHNGLDALQTMLTLRPDVVISDLMMPSMGGVPMLTAMQENAYLADTPVILMSGRSEDDVPRDCRNYAAFLRKPMALDDMVAAVQRVTSRHD</sequence>
<evidence type="ECO:0000256" key="2">
    <source>
        <dbReference type="ARBA" id="ARBA00023012"/>
    </source>
</evidence>
<evidence type="ECO:0000259" key="4">
    <source>
        <dbReference type="PROSITE" id="PS50110"/>
    </source>
</evidence>
<keyword evidence="6" id="KW-1185">Reference proteome</keyword>
<dbReference type="InterPro" id="IPR001789">
    <property type="entry name" value="Sig_transdc_resp-reg_receiver"/>
</dbReference>
<dbReference type="KEGG" id="bgm:CAL15_14795"/>
<evidence type="ECO:0000313" key="5">
    <source>
        <dbReference type="EMBL" id="ARP95543.1"/>
    </source>
</evidence>
<evidence type="ECO:0000256" key="1">
    <source>
        <dbReference type="ARBA" id="ARBA00022553"/>
    </source>
</evidence>
<dbReference type="AlphaFoldDB" id="A0A1W6ZDU0"/>
<dbReference type="RefSeq" id="WP_086079304.1">
    <property type="nucleotide sequence ID" value="NZ_CP021111.1"/>
</dbReference>
<accession>A0A1W6ZDU0</accession>
<dbReference type="SUPFAM" id="SSF52172">
    <property type="entry name" value="CheY-like"/>
    <property type="match status" value="1"/>
</dbReference>
<proteinExistence type="predicted"/>
<protein>
    <recommendedName>
        <fullName evidence="4">Response regulatory domain-containing protein</fullName>
    </recommendedName>
</protein>
<dbReference type="EMBL" id="CP021111">
    <property type="protein sequence ID" value="ARP95543.1"/>
    <property type="molecule type" value="Genomic_DNA"/>
</dbReference>
<name>A0A1W6ZDU0_9BORD</name>
<dbReference type="Proteomes" id="UP000194161">
    <property type="component" value="Chromosome"/>
</dbReference>
<evidence type="ECO:0000313" key="6">
    <source>
        <dbReference type="Proteomes" id="UP000194161"/>
    </source>
</evidence>
<dbReference type="Pfam" id="PF00072">
    <property type="entry name" value="Response_reg"/>
    <property type="match status" value="1"/>
</dbReference>
<evidence type="ECO:0000256" key="3">
    <source>
        <dbReference type="PROSITE-ProRule" id="PRU00169"/>
    </source>
</evidence>
<dbReference type="PANTHER" id="PTHR44591:SF14">
    <property type="entry name" value="PROTEIN PILG"/>
    <property type="match status" value="1"/>
</dbReference>
<dbReference type="OrthoDB" id="9800897at2"/>
<feature type="modified residue" description="4-aspartylphosphate" evidence="3">
    <location>
        <position position="52"/>
    </location>
</feature>
<reference evidence="5 6" key="1">
    <citation type="submission" date="2017-05" db="EMBL/GenBank/DDBJ databases">
        <title>Complete and WGS of Bordetella genogroups.</title>
        <authorList>
            <person name="Spilker T."/>
            <person name="LiPuma J."/>
        </authorList>
    </citation>
    <scope>NUCLEOTIDE SEQUENCE [LARGE SCALE GENOMIC DNA]</scope>
    <source>
        <strain evidence="5 6">AU7206</strain>
    </source>
</reference>
<dbReference type="InterPro" id="IPR050595">
    <property type="entry name" value="Bact_response_regulator"/>
</dbReference>
<dbReference type="STRING" id="463040.CAL15_14795"/>
<dbReference type="Gene3D" id="3.40.50.2300">
    <property type="match status" value="1"/>
</dbReference>
<dbReference type="PANTHER" id="PTHR44591">
    <property type="entry name" value="STRESS RESPONSE REGULATOR PROTEIN 1"/>
    <property type="match status" value="1"/>
</dbReference>
<gene>
    <name evidence="5" type="ORF">CAL15_14795</name>
</gene>
<keyword evidence="2" id="KW-0902">Two-component regulatory system</keyword>
<dbReference type="PROSITE" id="PS50110">
    <property type="entry name" value="RESPONSE_REGULATORY"/>
    <property type="match status" value="1"/>
</dbReference>